<keyword evidence="2" id="KW-1185">Reference proteome</keyword>
<protein>
    <recommendedName>
        <fullName evidence="3">ABM domain-containing protein</fullName>
    </recommendedName>
</protein>
<reference evidence="1 2" key="1">
    <citation type="journal article" date="2015" name="Fungal Genet. Biol.">
        <title>Evolution of novel wood decay mechanisms in Agaricales revealed by the genome sequences of Fistulina hepatica and Cylindrobasidium torrendii.</title>
        <authorList>
            <person name="Floudas D."/>
            <person name="Held B.W."/>
            <person name="Riley R."/>
            <person name="Nagy L.G."/>
            <person name="Koehler G."/>
            <person name="Ransdell A.S."/>
            <person name="Younus H."/>
            <person name="Chow J."/>
            <person name="Chiniquy J."/>
            <person name="Lipzen A."/>
            <person name="Tritt A."/>
            <person name="Sun H."/>
            <person name="Haridas S."/>
            <person name="LaButti K."/>
            <person name="Ohm R.A."/>
            <person name="Kues U."/>
            <person name="Blanchette R.A."/>
            <person name="Grigoriev I.V."/>
            <person name="Minto R.E."/>
            <person name="Hibbett D.S."/>
        </authorList>
    </citation>
    <scope>NUCLEOTIDE SEQUENCE [LARGE SCALE GENOMIC DNA]</scope>
    <source>
        <strain evidence="1 2">ATCC 64428</strain>
    </source>
</reference>
<dbReference type="PANTHER" id="PTHR42052">
    <property type="entry name" value="ABM DOMAIN-CONTAINING PROTEIN"/>
    <property type="match status" value="1"/>
</dbReference>
<dbReference type="SUPFAM" id="SSF54909">
    <property type="entry name" value="Dimeric alpha+beta barrel"/>
    <property type="match status" value="1"/>
</dbReference>
<dbReference type="PANTHER" id="PTHR42052:SF1">
    <property type="entry name" value="ABM DOMAIN-CONTAINING PROTEIN"/>
    <property type="match status" value="1"/>
</dbReference>
<name>A0A0D7ARL1_9AGAR</name>
<accession>A0A0D7ARL1</accession>
<dbReference type="OrthoDB" id="3542212at2759"/>
<proteinExistence type="predicted"/>
<evidence type="ECO:0000313" key="1">
    <source>
        <dbReference type="EMBL" id="KIY53976.1"/>
    </source>
</evidence>
<sequence>MSVVEIALLRAFKPVETAMQLLLRDLPYLKPVLEQAAGSPFFFLRCSEDPACVYVLSQWPSIEAHERFMKTPESAELLETFSDVGEFMWRFYLSCELEDLPLDVPVVSIARHFVTERRKREFEQTFQRSKKPLQEFTAPRKVACGWRIDKDGTRKDDEWVVFTGWDRVGQQTEFAQSPGFQEYARLRDVSRKYEARHVMKLQLPTP</sequence>
<dbReference type="AlphaFoldDB" id="A0A0D7ARL1"/>
<dbReference type="Proteomes" id="UP000054144">
    <property type="component" value="Unassembled WGS sequence"/>
</dbReference>
<evidence type="ECO:0008006" key="3">
    <source>
        <dbReference type="Google" id="ProtNLM"/>
    </source>
</evidence>
<dbReference type="Gene3D" id="3.30.70.100">
    <property type="match status" value="2"/>
</dbReference>
<evidence type="ECO:0000313" key="2">
    <source>
        <dbReference type="Proteomes" id="UP000054144"/>
    </source>
</evidence>
<dbReference type="EMBL" id="KN881581">
    <property type="protein sequence ID" value="KIY53976.1"/>
    <property type="molecule type" value="Genomic_DNA"/>
</dbReference>
<dbReference type="InterPro" id="IPR011008">
    <property type="entry name" value="Dimeric_a/b-barrel"/>
</dbReference>
<gene>
    <name evidence="1" type="ORF">FISHEDRAFT_32281</name>
</gene>
<organism evidence="1 2">
    <name type="scientific">Fistulina hepatica ATCC 64428</name>
    <dbReference type="NCBI Taxonomy" id="1128425"/>
    <lineage>
        <taxon>Eukaryota</taxon>
        <taxon>Fungi</taxon>
        <taxon>Dikarya</taxon>
        <taxon>Basidiomycota</taxon>
        <taxon>Agaricomycotina</taxon>
        <taxon>Agaricomycetes</taxon>
        <taxon>Agaricomycetidae</taxon>
        <taxon>Agaricales</taxon>
        <taxon>Fistulinaceae</taxon>
        <taxon>Fistulina</taxon>
    </lineage>
</organism>